<evidence type="ECO:0000313" key="3">
    <source>
        <dbReference type="Proteomes" id="UP001162480"/>
    </source>
</evidence>
<dbReference type="Proteomes" id="UP001162480">
    <property type="component" value="Chromosome 4"/>
</dbReference>
<reference evidence="2" key="1">
    <citation type="submission" date="2023-08" db="EMBL/GenBank/DDBJ databases">
        <authorList>
            <person name="Alioto T."/>
            <person name="Alioto T."/>
            <person name="Gomez Garrido J."/>
        </authorList>
    </citation>
    <scope>NUCLEOTIDE SEQUENCE</scope>
</reference>
<sequence>MVKILNIFFKLLKTVGLFVYYSKWIPKFSDKIKLLVETKYFPLSEEAMSSLKTLRDDSANTTLKVIDKSLPFSIETGALEVAISGILHQNGKFRAVFHSDNAKCFVPKELKQFLYDRGIAITHSTVYNSRGNVQCERYNGAIWNSIKLTLRSRNLPVSQ</sequence>
<dbReference type="InterPro" id="IPR036397">
    <property type="entry name" value="RNaseH_sf"/>
</dbReference>
<dbReference type="InterPro" id="IPR012337">
    <property type="entry name" value="RNaseH-like_sf"/>
</dbReference>
<dbReference type="Gene3D" id="3.30.420.10">
    <property type="entry name" value="Ribonuclease H-like superfamily/Ribonuclease H"/>
    <property type="match status" value="1"/>
</dbReference>
<dbReference type="AlphaFoldDB" id="A0AA36F0Q7"/>
<evidence type="ECO:0000313" key="2">
    <source>
        <dbReference type="EMBL" id="CAI9721296.1"/>
    </source>
</evidence>
<dbReference type="PROSITE" id="PS50994">
    <property type="entry name" value="INTEGRASE"/>
    <property type="match status" value="1"/>
</dbReference>
<dbReference type="SUPFAM" id="SSF53098">
    <property type="entry name" value="Ribonuclease H-like"/>
    <property type="match status" value="1"/>
</dbReference>
<dbReference type="GO" id="GO:0015074">
    <property type="term" value="P:DNA integration"/>
    <property type="evidence" value="ECO:0007669"/>
    <property type="project" value="InterPro"/>
</dbReference>
<proteinExistence type="predicted"/>
<keyword evidence="3" id="KW-1185">Reference proteome</keyword>
<dbReference type="EMBL" id="OX597817">
    <property type="protein sequence ID" value="CAI9721296.1"/>
    <property type="molecule type" value="Genomic_DNA"/>
</dbReference>
<dbReference type="GO" id="GO:0003676">
    <property type="term" value="F:nucleic acid binding"/>
    <property type="evidence" value="ECO:0007669"/>
    <property type="project" value="InterPro"/>
</dbReference>
<accession>A0AA36F0Q7</accession>
<dbReference type="InterPro" id="IPR001584">
    <property type="entry name" value="Integrase_cat-core"/>
</dbReference>
<organism evidence="2 3">
    <name type="scientific">Octopus vulgaris</name>
    <name type="common">Common octopus</name>
    <dbReference type="NCBI Taxonomy" id="6645"/>
    <lineage>
        <taxon>Eukaryota</taxon>
        <taxon>Metazoa</taxon>
        <taxon>Spiralia</taxon>
        <taxon>Lophotrochozoa</taxon>
        <taxon>Mollusca</taxon>
        <taxon>Cephalopoda</taxon>
        <taxon>Coleoidea</taxon>
        <taxon>Octopodiformes</taxon>
        <taxon>Octopoda</taxon>
        <taxon>Incirrata</taxon>
        <taxon>Octopodidae</taxon>
        <taxon>Octopus</taxon>
    </lineage>
</organism>
<evidence type="ECO:0000259" key="1">
    <source>
        <dbReference type="PROSITE" id="PS50994"/>
    </source>
</evidence>
<protein>
    <submittedName>
        <fullName evidence="2">Retrovirus-related Pol poly from transposon</fullName>
    </submittedName>
</protein>
<name>A0AA36F0Q7_OCTVU</name>
<gene>
    <name evidence="2" type="ORF">OCTVUL_1B026542</name>
</gene>
<feature type="domain" description="Integrase catalytic" evidence="1">
    <location>
        <begin position="22"/>
        <end position="159"/>
    </location>
</feature>
<dbReference type="SUPFAM" id="SSF56672">
    <property type="entry name" value="DNA/RNA polymerases"/>
    <property type="match status" value="1"/>
</dbReference>
<dbReference type="InterPro" id="IPR043502">
    <property type="entry name" value="DNA/RNA_pol_sf"/>
</dbReference>